<dbReference type="EMBL" id="LMTZ01000129">
    <property type="protein sequence ID" value="KST63975.1"/>
    <property type="molecule type" value="Genomic_DNA"/>
</dbReference>
<dbReference type="Proteomes" id="UP000053372">
    <property type="component" value="Unassembled WGS sequence"/>
</dbReference>
<dbReference type="Pfam" id="PF08872">
    <property type="entry name" value="KGK"/>
    <property type="match status" value="1"/>
</dbReference>
<dbReference type="AlphaFoldDB" id="A0A0V7ZHY3"/>
<name>A0A0V7ZHY3_9CYAN</name>
<dbReference type="InterPro" id="IPR014971">
    <property type="entry name" value="KGK"/>
</dbReference>
<evidence type="ECO:0000313" key="3">
    <source>
        <dbReference type="Proteomes" id="UP000053372"/>
    </source>
</evidence>
<dbReference type="RefSeq" id="WP_027842339.1">
    <property type="nucleotide sequence ID" value="NZ_LMTZ01000118.1"/>
</dbReference>
<evidence type="ECO:0000313" key="2">
    <source>
        <dbReference type="EMBL" id="KST64685.1"/>
    </source>
</evidence>
<organism evidence="1 3">
    <name type="scientific">Mastigocoleus testarum BC008</name>
    <dbReference type="NCBI Taxonomy" id="371196"/>
    <lineage>
        <taxon>Bacteria</taxon>
        <taxon>Bacillati</taxon>
        <taxon>Cyanobacteriota</taxon>
        <taxon>Cyanophyceae</taxon>
        <taxon>Nostocales</taxon>
        <taxon>Hapalosiphonaceae</taxon>
        <taxon>Mastigocoleus</taxon>
    </lineage>
</organism>
<gene>
    <name evidence="1" type="ORF">BC008_39945</name>
    <name evidence="2" type="ORF">BC008_40920</name>
</gene>
<reference evidence="1 3" key="1">
    <citation type="journal article" date="2015" name="Genome Announc.">
        <title>Draft Genome of the Euendolithic (true boring) Cyanobacterium Mastigocoleus testarum strain BC008.</title>
        <authorList>
            <person name="Guida B.S."/>
            <person name="Garcia-Pichel F."/>
        </authorList>
    </citation>
    <scope>NUCLEOTIDE SEQUENCE [LARGE SCALE GENOMIC DNA]</scope>
    <source>
        <strain evidence="1 3">BC008</strain>
    </source>
</reference>
<dbReference type="EMBL" id="LMTZ01000118">
    <property type="protein sequence ID" value="KST64685.1"/>
    <property type="molecule type" value="Genomic_DNA"/>
</dbReference>
<sequence length="104" mass="12030">MDNKFEPLSQEDVVSIEPRINILVSHQTFKVDECIRNLQRKISLTDEQRDKWFLGEGEVAEVLRPGSSGWQKGRIRISLEFCPEEPKSLSPLDGIEQQMDEFNP</sequence>
<proteinExistence type="predicted"/>
<evidence type="ECO:0000313" key="1">
    <source>
        <dbReference type="EMBL" id="KST63975.1"/>
    </source>
</evidence>
<evidence type="ECO:0008006" key="4">
    <source>
        <dbReference type="Google" id="ProtNLM"/>
    </source>
</evidence>
<protein>
    <recommendedName>
        <fullName evidence="4">KGK domain-containing protein</fullName>
    </recommendedName>
</protein>
<accession>A0A0V7ZHY3</accession>
<comment type="caution">
    <text evidence="1">The sequence shown here is derived from an EMBL/GenBank/DDBJ whole genome shotgun (WGS) entry which is preliminary data.</text>
</comment>
<keyword evidence="3" id="KW-1185">Reference proteome</keyword>